<dbReference type="Proteomes" id="UP000297245">
    <property type="component" value="Unassembled WGS sequence"/>
</dbReference>
<feature type="compositionally biased region" description="Polar residues" evidence="1">
    <location>
        <begin position="162"/>
        <end position="174"/>
    </location>
</feature>
<organism evidence="2 3">
    <name type="scientific">Dendrothele bispora (strain CBS 962.96)</name>
    <dbReference type="NCBI Taxonomy" id="1314807"/>
    <lineage>
        <taxon>Eukaryota</taxon>
        <taxon>Fungi</taxon>
        <taxon>Dikarya</taxon>
        <taxon>Basidiomycota</taxon>
        <taxon>Agaricomycotina</taxon>
        <taxon>Agaricomycetes</taxon>
        <taxon>Agaricomycetidae</taxon>
        <taxon>Agaricales</taxon>
        <taxon>Agaricales incertae sedis</taxon>
        <taxon>Dendrothele</taxon>
    </lineage>
</organism>
<feature type="region of interest" description="Disordered" evidence="1">
    <location>
        <begin position="258"/>
        <end position="300"/>
    </location>
</feature>
<feature type="region of interest" description="Disordered" evidence="1">
    <location>
        <begin position="157"/>
        <end position="179"/>
    </location>
</feature>
<accession>A0A4S8MSK4</accession>
<dbReference type="EMBL" id="ML179046">
    <property type="protein sequence ID" value="THV05851.1"/>
    <property type="molecule type" value="Genomic_DNA"/>
</dbReference>
<name>A0A4S8MSK4_DENBC</name>
<reference evidence="2 3" key="1">
    <citation type="journal article" date="2019" name="Nat. Ecol. Evol.">
        <title>Megaphylogeny resolves global patterns of mushroom evolution.</title>
        <authorList>
            <person name="Varga T."/>
            <person name="Krizsan K."/>
            <person name="Foldi C."/>
            <person name="Dima B."/>
            <person name="Sanchez-Garcia M."/>
            <person name="Sanchez-Ramirez S."/>
            <person name="Szollosi G.J."/>
            <person name="Szarkandi J.G."/>
            <person name="Papp V."/>
            <person name="Albert L."/>
            <person name="Andreopoulos W."/>
            <person name="Angelini C."/>
            <person name="Antonin V."/>
            <person name="Barry K.W."/>
            <person name="Bougher N.L."/>
            <person name="Buchanan P."/>
            <person name="Buyck B."/>
            <person name="Bense V."/>
            <person name="Catcheside P."/>
            <person name="Chovatia M."/>
            <person name="Cooper J."/>
            <person name="Damon W."/>
            <person name="Desjardin D."/>
            <person name="Finy P."/>
            <person name="Geml J."/>
            <person name="Haridas S."/>
            <person name="Hughes K."/>
            <person name="Justo A."/>
            <person name="Karasinski D."/>
            <person name="Kautmanova I."/>
            <person name="Kiss B."/>
            <person name="Kocsube S."/>
            <person name="Kotiranta H."/>
            <person name="LaButti K.M."/>
            <person name="Lechner B.E."/>
            <person name="Liimatainen K."/>
            <person name="Lipzen A."/>
            <person name="Lukacs Z."/>
            <person name="Mihaltcheva S."/>
            <person name="Morgado L.N."/>
            <person name="Niskanen T."/>
            <person name="Noordeloos M.E."/>
            <person name="Ohm R.A."/>
            <person name="Ortiz-Santana B."/>
            <person name="Ovrebo C."/>
            <person name="Racz N."/>
            <person name="Riley R."/>
            <person name="Savchenko A."/>
            <person name="Shiryaev A."/>
            <person name="Soop K."/>
            <person name="Spirin V."/>
            <person name="Szebenyi C."/>
            <person name="Tomsovsky M."/>
            <person name="Tulloss R.E."/>
            <person name="Uehling J."/>
            <person name="Grigoriev I.V."/>
            <person name="Vagvolgyi C."/>
            <person name="Papp T."/>
            <person name="Martin F.M."/>
            <person name="Miettinen O."/>
            <person name="Hibbett D.S."/>
            <person name="Nagy L.G."/>
        </authorList>
    </citation>
    <scope>NUCLEOTIDE SEQUENCE [LARGE SCALE GENOMIC DNA]</scope>
    <source>
        <strain evidence="2 3">CBS 962.96</strain>
    </source>
</reference>
<protein>
    <submittedName>
        <fullName evidence="2">Uncharacterized protein</fullName>
    </submittedName>
</protein>
<dbReference type="OrthoDB" id="3050469at2759"/>
<dbReference type="AlphaFoldDB" id="A0A4S8MSK4"/>
<keyword evidence="3" id="KW-1185">Reference proteome</keyword>
<evidence type="ECO:0000256" key="1">
    <source>
        <dbReference type="SAM" id="MobiDB-lite"/>
    </source>
</evidence>
<proteinExistence type="predicted"/>
<evidence type="ECO:0000313" key="3">
    <source>
        <dbReference type="Proteomes" id="UP000297245"/>
    </source>
</evidence>
<gene>
    <name evidence="2" type="ORF">K435DRAFT_789872</name>
</gene>
<evidence type="ECO:0000313" key="2">
    <source>
        <dbReference type="EMBL" id="THV05851.1"/>
    </source>
</evidence>
<sequence>MPVGCATISGIAVLENPRSTRSSGKTILFDVHFFIYDTPDSDFAGVSLLRYFNNGDFQFREVEKYFVHAEVAIMDEKCSADFLTPETSREDYFMVGDILQLIPADPDLSKKDDTKYPPFLTIGAVVDKVNDKWNQTPRTFHIDLDPNVYIQLLQPSKEPNKSNESQASHTTIQKHGSKQADRIYGHMPVCCFVPDSRRWPSPPTVKLGNYVTAAGYLQCVIWNDKKMVTSFEMELERITYMGHPSASQTGSPPVFKRVAGAPAGSSTPPQKRMKFSYTYQNTPTPASRKRMADQSNSNTP</sequence>